<dbReference type="SUPFAM" id="SSF47323">
    <property type="entry name" value="Anticodon-binding domain of a subclass of class I aminoacyl-tRNA synthetases"/>
    <property type="match status" value="1"/>
</dbReference>
<dbReference type="SUPFAM" id="SSF52374">
    <property type="entry name" value="Nucleotidylyl transferase"/>
    <property type="match status" value="1"/>
</dbReference>
<dbReference type="GO" id="GO:0004823">
    <property type="term" value="F:leucine-tRNA ligase activity"/>
    <property type="evidence" value="ECO:0007669"/>
    <property type="project" value="UniProtKB-EC"/>
</dbReference>
<evidence type="ECO:0000256" key="3">
    <source>
        <dbReference type="ARBA" id="ARBA00022490"/>
    </source>
</evidence>
<dbReference type="AlphaFoldDB" id="A0A3B0VFY4"/>
<keyword evidence="3" id="KW-0963">Cytoplasm</keyword>
<evidence type="ECO:0000259" key="13">
    <source>
        <dbReference type="Pfam" id="PF09334"/>
    </source>
</evidence>
<dbReference type="GO" id="GO:0005524">
    <property type="term" value="F:ATP binding"/>
    <property type="evidence" value="ECO:0007669"/>
    <property type="project" value="UniProtKB-KW"/>
</dbReference>
<dbReference type="InterPro" id="IPR002300">
    <property type="entry name" value="aa-tRNA-synth_Ia"/>
</dbReference>
<dbReference type="InterPro" id="IPR025709">
    <property type="entry name" value="Leu_tRNA-synth_edit"/>
</dbReference>
<name>A0A3B0VFY4_9ZZZZ</name>
<dbReference type="NCBIfam" id="TIGR00396">
    <property type="entry name" value="leuS_bact"/>
    <property type="match status" value="1"/>
</dbReference>
<evidence type="ECO:0000313" key="15">
    <source>
        <dbReference type="EMBL" id="VAW37862.1"/>
    </source>
</evidence>
<dbReference type="InterPro" id="IPR001412">
    <property type="entry name" value="aa-tRNA-synth_I_CS"/>
</dbReference>
<evidence type="ECO:0000256" key="2">
    <source>
        <dbReference type="ARBA" id="ARBA00013164"/>
    </source>
</evidence>
<dbReference type="InterPro" id="IPR009008">
    <property type="entry name" value="Val/Leu/Ile-tRNA-synth_edit"/>
</dbReference>
<feature type="domain" description="Leucyl-tRNA synthetase editing" evidence="14">
    <location>
        <begin position="248"/>
        <end position="442"/>
    </location>
</feature>
<dbReference type="FunFam" id="3.40.50.620:FF:000003">
    <property type="entry name" value="Leucine--tRNA ligase"/>
    <property type="match status" value="1"/>
</dbReference>
<sequence>MDTTEKYNAELIEKKWQKSWEDAGAFKYSGGAAASEGVSASKGVSVAEGATLSAGTSGREKYYVLEMFPYPSGKIHMGHVRNYSIGDVIARFMRMRGFDVLHPMGWDSFGLPAENAAIEHKIPPALWTHQNIASMRDQLKRLGLGYDWSREIATCTPEYYRWNQWIFLRLLEKGLAYKKRSAVNWCPDCATVLANEQVEEGLCWRCEARVEQKSLEQWFFKITEYAEELLAGTDNLPGWPERVLVMQRNWIGKSTGAELGFKVKGREERIDIFTTRPDTLYGTTFMSLAVEHPFVEKITTPDKMAEVKAFIEKTKAEAEAINDRGAEPPKEGCFTGAYCINPLTGKEIPVFIANFVLMGYGTGAVMAVPAHDQRDFEFAKKYDLPVKVVIMPKASVAESSDIIDDSDGLTEAYTEPGVIVNSGEFSGLQSEIAKLKIVEKLEAEGLGRKSTTYRLRDWGISRQRYWGCPIPVIYCDDCGAVPVPDEQLPVLLPEDISLDGKGGSPLEAASFTKVDCPGCGKDARRETDTMDTFVDSSWYFLRYASPDLDTAPFDKVEASRAVPVDRYIGGIEHAVMHLLYARFFTKALRDLGLVDCDEPFENLLTQGMVCKEITRCPEHGYLAPQENDNGLCTRCGKAVEIGAVEKMSKSKKNTVDPHRIIERYGADTTRLFTLFAAPPERDLDWSEDGVEGAYRFIGRVWRLITGKAPLVKEVRAYDGAEPLDGALKAAHRLTHVTIKKVTGDIEKRFHFNTAISAVMELVNSLYLWKGAGDKAGKLELSVLRESLDAVVLLVSPFAPHLAEELWQRLGRSRPLYATPWPGYSEDALTTNDMTVIVQVNGKMRAKMTLPAGSGKDLVEDMAKNEPRVVPWLEGKVIRKMIYVPGKIFNIVVG</sequence>
<evidence type="ECO:0000256" key="5">
    <source>
        <dbReference type="ARBA" id="ARBA00022741"/>
    </source>
</evidence>
<dbReference type="PRINTS" id="PR00985">
    <property type="entry name" value="TRNASYNTHLEU"/>
</dbReference>
<dbReference type="InterPro" id="IPR015413">
    <property type="entry name" value="Methionyl/Leucyl_tRNA_Synth"/>
</dbReference>
<dbReference type="Pfam" id="PF00133">
    <property type="entry name" value="tRNA-synt_1"/>
    <property type="match status" value="2"/>
</dbReference>
<dbReference type="SUPFAM" id="SSF50677">
    <property type="entry name" value="ValRS/IleRS/LeuRS editing domain"/>
    <property type="match status" value="1"/>
</dbReference>
<reference evidence="15" key="1">
    <citation type="submission" date="2018-06" db="EMBL/GenBank/DDBJ databases">
        <authorList>
            <person name="Zhirakovskaya E."/>
        </authorList>
    </citation>
    <scope>NUCLEOTIDE SEQUENCE</scope>
</reference>
<dbReference type="HAMAP" id="MF_00049_B">
    <property type="entry name" value="Leu_tRNA_synth_B"/>
    <property type="match status" value="1"/>
</dbReference>
<dbReference type="EMBL" id="UOEZ01000061">
    <property type="protein sequence ID" value="VAW37862.1"/>
    <property type="molecule type" value="Genomic_DNA"/>
</dbReference>
<protein>
    <recommendedName>
        <fullName evidence="2">leucine--tRNA ligase</fullName>
        <ecNumber evidence="2">6.1.1.4</ecNumber>
    </recommendedName>
    <alternativeName>
        <fullName evidence="9">Leucyl-tRNA synthetase</fullName>
    </alternativeName>
</protein>
<evidence type="ECO:0000259" key="12">
    <source>
        <dbReference type="Pfam" id="PF08264"/>
    </source>
</evidence>
<dbReference type="FunFam" id="1.10.730.10:FF:000002">
    <property type="entry name" value="Leucine--tRNA ligase"/>
    <property type="match status" value="1"/>
</dbReference>
<feature type="domain" description="Methionyl/Valyl/Leucyl/Isoleucyl-tRNA synthetase anticodon-binding" evidence="12">
    <location>
        <begin position="732"/>
        <end position="853"/>
    </location>
</feature>
<evidence type="ECO:0000259" key="11">
    <source>
        <dbReference type="Pfam" id="PF00133"/>
    </source>
</evidence>
<feature type="domain" description="Methionyl/Leucyl tRNA synthetase" evidence="13">
    <location>
        <begin position="64"/>
        <end position="209"/>
    </location>
</feature>
<keyword evidence="6" id="KW-0067">ATP-binding</keyword>
<dbReference type="InterPro" id="IPR002302">
    <property type="entry name" value="Leu-tRNA-ligase"/>
</dbReference>
<dbReference type="EC" id="6.1.1.4" evidence="2"/>
<evidence type="ECO:0000256" key="4">
    <source>
        <dbReference type="ARBA" id="ARBA00022598"/>
    </source>
</evidence>
<dbReference type="GO" id="GO:0002161">
    <property type="term" value="F:aminoacyl-tRNA deacylase activity"/>
    <property type="evidence" value="ECO:0007669"/>
    <property type="project" value="InterPro"/>
</dbReference>
<dbReference type="CDD" id="cd07958">
    <property type="entry name" value="Anticodon_Ia_Leu_BEm"/>
    <property type="match status" value="1"/>
</dbReference>
<dbReference type="PANTHER" id="PTHR43740">
    <property type="entry name" value="LEUCYL-TRNA SYNTHETASE"/>
    <property type="match status" value="1"/>
</dbReference>
<evidence type="ECO:0000256" key="8">
    <source>
        <dbReference type="ARBA" id="ARBA00023146"/>
    </source>
</evidence>
<accession>A0A3B0VFY4</accession>
<proteinExistence type="inferred from homology"/>
<dbReference type="Gene3D" id="3.40.50.620">
    <property type="entry name" value="HUPs"/>
    <property type="match status" value="2"/>
</dbReference>
<comment type="catalytic activity">
    <reaction evidence="10">
        <text>tRNA(Leu) + L-leucine + ATP = L-leucyl-tRNA(Leu) + AMP + diphosphate</text>
        <dbReference type="Rhea" id="RHEA:11688"/>
        <dbReference type="Rhea" id="RHEA-COMP:9613"/>
        <dbReference type="Rhea" id="RHEA-COMP:9622"/>
        <dbReference type="ChEBI" id="CHEBI:30616"/>
        <dbReference type="ChEBI" id="CHEBI:33019"/>
        <dbReference type="ChEBI" id="CHEBI:57427"/>
        <dbReference type="ChEBI" id="CHEBI:78442"/>
        <dbReference type="ChEBI" id="CHEBI:78494"/>
        <dbReference type="ChEBI" id="CHEBI:456215"/>
        <dbReference type="EC" id="6.1.1.4"/>
    </reaction>
</comment>
<dbReference type="PANTHER" id="PTHR43740:SF2">
    <property type="entry name" value="LEUCINE--TRNA LIGASE, MITOCHONDRIAL"/>
    <property type="match status" value="1"/>
</dbReference>
<dbReference type="CDD" id="cd00812">
    <property type="entry name" value="LeuRS_core"/>
    <property type="match status" value="1"/>
</dbReference>
<keyword evidence="8 15" id="KW-0030">Aminoacyl-tRNA synthetase</keyword>
<gene>
    <name evidence="15" type="ORF">MNBD_DELTA02-750</name>
</gene>
<dbReference type="Gene3D" id="1.10.730.10">
    <property type="entry name" value="Isoleucyl-tRNA Synthetase, Domain 1"/>
    <property type="match status" value="1"/>
</dbReference>
<evidence type="ECO:0000256" key="7">
    <source>
        <dbReference type="ARBA" id="ARBA00022917"/>
    </source>
</evidence>
<evidence type="ECO:0000256" key="9">
    <source>
        <dbReference type="ARBA" id="ARBA00030520"/>
    </source>
</evidence>
<evidence type="ECO:0000256" key="1">
    <source>
        <dbReference type="ARBA" id="ARBA00005594"/>
    </source>
</evidence>
<evidence type="ECO:0000256" key="6">
    <source>
        <dbReference type="ARBA" id="ARBA00022840"/>
    </source>
</evidence>
<dbReference type="Pfam" id="PF13603">
    <property type="entry name" value="tRNA-synt_1_2"/>
    <property type="match status" value="1"/>
</dbReference>
<evidence type="ECO:0000256" key="10">
    <source>
        <dbReference type="ARBA" id="ARBA00047469"/>
    </source>
</evidence>
<comment type="similarity">
    <text evidence="1">Belongs to the class-I aminoacyl-tRNA synthetase family.</text>
</comment>
<evidence type="ECO:0000259" key="14">
    <source>
        <dbReference type="Pfam" id="PF13603"/>
    </source>
</evidence>
<organism evidence="15">
    <name type="scientific">hydrothermal vent metagenome</name>
    <dbReference type="NCBI Taxonomy" id="652676"/>
    <lineage>
        <taxon>unclassified sequences</taxon>
        <taxon>metagenomes</taxon>
        <taxon>ecological metagenomes</taxon>
    </lineage>
</organism>
<dbReference type="InterPro" id="IPR014729">
    <property type="entry name" value="Rossmann-like_a/b/a_fold"/>
</dbReference>
<dbReference type="Pfam" id="PF09334">
    <property type="entry name" value="tRNA-synt_1g"/>
    <property type="match status" value="1"/>
</dbReference>
<dbReference type="PROSITE" id="PS00178">
    <property type="entry name" value="AA_TRNA_LIGASE_I"/>
    <property type="match status" value="1"/>
</dbReference>
<dbReference type="InterPro" id="IPR009080">
    <property type="entry name" value="tRNAsynth_Ia_anticodon-bd"/>
</dbReference>
<feature type="domain" description="Aminoacyl-tRNA synthetase class Ia" evidence="11">
    <location>
        <begin position="645"/>
        <end position="686"/>
    </location>
</feature>
<dbReference type="GO" id="GO:0005829">
    <property type="term" value="C:cytosol"/>
    <property type="evidence" value="ECO:0007669"/>
    <property type="project" value="TreeGrafter"/>
</dbReference>
<keyword evidence="7" id="KW-0648">Protein biosynthesis</keyword>
<dbReference type="FunFam" id="3.40.50.620:FF:000056">
    <property type="entry name" value="Leucine--tRNA ligase"/>
    <property type="match status" value="1"/>
</dbReference>
<dbReference type="InterPro" id="IPR013155">
    <property type="entry name" value="M/V/L/I-tRNA-synth_anticd-bd"/>
</dbReference>
<dbReference type="GO" id="GO:0006429">
    <property type="term" value="P:leucyl-tRNA aminoacylation"/>
    <property type="evidence" value="ECO:0007669"/>
    <property type="project" value="InterPro"/>
</dbReference>
<keyword evidence="5" id="KW-0547">Nucleotide-binding</keyword>
<feature type="domain" description="Aminoacyl-tRNA synthetase class Ia" evidence="11">
    <location>
        <begin position="455"/>
        <end position="611"/>
    </location>
</feature>
<dbReference type="Pfam" id="PF08264">
    <property type="entry name" value="Anticodon_1"/>
    <property type="match status" value="1"/>
</dbReference>
<keyword evidence="4 15" id="KW-0436">Ligase</keyword>